<feature type="coiled-coil region" evidence="4">
    <location>
        <begin position="281"/>
        <end position="308"/>
    </location>
</feature>
<dbReference type="Pfam" id="PF00990">
    <property type="entry name" value="GGDEF"/>
    <property type="match status" value="1"/>
</dbReference>
<dbReference type="Gene3D" id="3.30.70.270">
    <property type="match status" value="1"/>
</dbReference>
<comment type="cofactor">
    <cofactor evidence="1">
        <name>Mg(2+)</name>
        <dbReference type="ChEBI" id="CHEBI:18420"/>
    </cofactor>
</comment>
<keyword evidence="8" id="KW-1185">Reference proteome</keyword>
<proteinExistence type="predicted"/>
<dbReference type="PANTHER" id="PTHR45138">
    <property type="entry name" value="REGULATORY COMPONENTS OF SENSORY TRANSDUCTION SYSTEM"/>
    <property type="match status" value="1"/>
</dbReference>
<dbReference type="AlphaFoldDB" id="A0A4V3H3T1"/>
<sequence>MSESDNKAVPDALEDSRRNDSKAPVSSSAIPHILNLLDDLKSSSSGNVIYQYVERMLTTMDQEHGERDRVLRFWLRSLLDVYAKHLSPGSAMHVHVKLSQKQLQMPHTSHELQDIQRHIDLYARHISRMEGIDEAVLRRALEPILSYYSDDTYPGMKENEQIPQEEGESVASGHETQRELIRSLIEELLPHNDQETEQKLASKYRKYLNTQHREAEKVQAKLMQHIQETIDENKQFGDMLENVKLGLVEAQEIDDIKLLRQSLMEDVEKLGGTYQALLSKLNDAKTYLKLIEKDSQNLSEELARVRLLSMTDELTDLPNRRALMRRLEDEMSRSQRYGFQLSLALLDLDSFKDLNDEYGHAVGDAVLTCYAERILSTFRHHDMVSRYGGEEFAVILPNTDLEGALSALHKVQREARSTTCHCGDVDVPAPTFSAGVAMLHEADNPESLLKRADEAMYEAKRLGRNQIVLDRQDQLRAHDTGNSSIK</sequence>
<accession>A0A4V3H3T1</accession>
<dbReference type="GO" id="GO:0052621">
    <property type="term" value="F:diguanylate cyclase activity"/>
    <property type="evidence" value="ECO:0007669"/>
    <property type="project" value="UniProtKB-EC"/>
</dbReference>
<dbReference type="RefSeq" id="WP_134084034.1">
    <property type="nucleotide sequence ID" value="NZ_SOQX01000005.1"/>
</dbReference>
<evidence type="ECO:0000256" key="1">
    <source>
        <dbReference type="ARBA" id="ARBA00001946"/>
    </source>
</evidence>
<dbReference type="InterPro" id="IPR050469">
    <property type="entry name" value="Diguanylate_Cyclase"/>
</dbReference>
<dbReference type="InterPro" id="IPR029787">
    <property type="entry name" value="Nucleotide_cyclase"/>
</dbReference>
<gene>
    <name evidence="7" type="ORF">EDC23_1986</name>
</gene>
<comment type="catalytic activity">
    <reaction evidence="3">
        <text>2 GTP = 3',3'-c-di-GMP + 2 diphosphate</text>
        <dbReference type="Rhea" id="RHEA:24898"/>
        <dbReference type="ChEBI" id="CHEBI:33019"/>
        <dbReference type="ChEBI" id="CHEBI:37565"/>
        <dbReference type="ChEBI" id="CHEBI:58805"/>
        <dbReference type="EC" id="2.7.7.65"/>
    </reaction>
</comment>
<protein>
    <recommendedName>
        <fullName evidence="2">diguanylate cyclase</fullName>
        <ecNumber evidence="2">2.7.7.65</ecNumber>
    </recommendedName>
</protein>
<dbReference type="NCBIfam" id="TIGR00254">
    <property type="entry name" value="GGDEF"/>
    <property type="match status" value="1"/>
</dbReference>
<dbReference type="FunFam" id="3.30.70.270:FF:000001">
    <property type="entry name" value="Diguanylate cyclase domain protein"/>
    <property type="match status" value="1"/>
</dbReference>
<reference evidence="7 8" key="1">
    <citation type="submission" date="2019-03" db="EMBL/GenBank/DDBJ databases">
        <title>Genomic Encyclopedia of Type Strains, Phase IV (KMG-IV): sequencing the most valuable type-strain genomes for metagenomic binning, comparative biology and taxonomic classification.</title>
        <authorList>
            <person name="Goeker M."/>
        </authorList>
    </citation>
    <scope>NUCLEOTIDE SEQUENCE [LARGE SCALE GENOMIC DNA]</scope>
    <source>
        <strain evidence="7 8">DSM 16326</strain>
    </source>
</reference>
<dbReference type="PROSITE" id="PS50887">
    <property type="entry name" value="GGDEF"/>
    <property type="match status" value="1"/>
</dbReference>
<evidence type="ECO:0000256" key="4">
    <source>
        <dbReference type="SAM" id="Coils"/>
    </source>
</evidence>
<evidence type="ECO:0000259" key="6">
    <source>
        <dbReference type="PROSITE" id="PS50887"/>
    </source>
</evidence>
<feature type="domain" description="GGDEF" evidence="6">
    <location>
        <begin position="339"/>
        <end position="472"/>
    </location>
</feature>
<dbReference type="OrthoDB" id="9773156at2"/>
<dbReference type="EMBL" id="SOQX01000005">
    <property type="protein sequence ID" value="TDY00485.1"/>
    <property type="molecule type" value="Genomic_DNA"/>
</dbReference>
<dbReference type="SUPFAM" id="SSF55073">
    <property type="entry name" value="Nucleotide cyclase"/>
    <property type="match status" value="1"/>
</dbReference>
<dbReference type="Proteomes" id="UP000294914">
    <property type="component" value="Unassembled WGS sequence"/>
</dbReference>
<evidence type="ECO:0000313" key="8">
    <source>
        <dbReference type="Proteomes" id="UP000294914"/>
    </source>
</evidence>
<dbReference type="InterPro" id="IPR000160">
    <property type="entry name" value="GGDEF_dom"/>
</dbReference>
<evidence type="ECO:0000256" key="3">
    <source>
        <dbReference type="ARBA" id="ARBA00034247"/>
    </source>
</evidence>
<dbReference type="PANTHER" id="PTHR45138:SF9">
    <property type="entry name" value="DIGUANYLATE CYCLASE DGCM-RELATED"/>
    <property type="match status" value="1"/>
</dbReference>
<name>A0A4V3H3T1_9GAMM</name>
<feature type="compositionally biased region" description="Basic and acidic residues" evidence="5">
    <location>
        <begin position="1"/>
        <end position="21"/>
    </location>
</feature>
<dbReference type="EC" id="2.7.7.65" evidence="2"/>
<keyword evidence="4" id="KW-0175">Coiled coil</keyword>
<organism evidence="7 8">
    <name type="scientific">Thiohalophilus thiocyanatoxydans</name>
    <dbReference type="NCBI Taxonomy" id="381308"/>
    <lineage>
        <taxon>Bacteria</taxon>
        <taxon>Pseudomonadati</taxon>
        <taxon>Pseudomonadota</taxon>
        <taxon>Gammaproteobacteria</taxon>
        <taxon>Thiohalomonadales</taxon>
        <taxon>Thiohalophilaceae</taxon>
        <taxon>Thiohalophilus</taxon>
    </lineage>
</organism>
<dbReference type="InterPro" id="IPR043128">
    <property type="entry name" value="Rev_trsase/Diguanyl_cyclase"/>
</dbReference>
<evidence type="ECO:0000313" key="7">
    <source>
        <dbReference type="EMBL" id="TDY00485.1"/>
    </source>
</evidence>
<evidence type="ECO:0000256" key="2">
    <source>
        <dbReference type="ARBA" id="ARBA00012528"/>
    </source>
</evidence>
<dbReference type="SMART" id="SM00267">
    <property type="entry name" value="GGDEF"/>
    <property type="match status" value="1"/>
</dbReference>
<comment type="caution">
    <text evidence="7">The sequence shown here is derived from an EMBL/GenBank/DDBJ whole genome shotgun (WGS) entry which is preliminary data.</text>
</comment>
<feature type="region of interest" description="Disordered" evidence="5">
    <location>
        <begin position="1"/>
        <end position="25"/>
    </location>
</feature>
<evidence type="ECO:0000256" key="5">
    <source>
        <dbReference type="SAM" id="MobiDB-lite"/>
    </source>
</evidence>
<dbReference type="CDD" id="cd01949">
    <property type="entry name" value="GGDEF"/>
    <property type="match status" value="1"/>
</dbReference>